<evidence type="ECO:0000313" key="4">
    <source>
        <dbReference type="Proteomes" id="UP000070444"/>
    </source>
</evidence>
<dbReference type="Proteomes" id="UP000070444">
    <property type="component" value="Unassembled WGS sequence"/>
</dbReference>
<dbReference type="AlphaFoldDB" id="A0A137P0K3"/>
<keyword evidence="4" id="KW-1185">Reference proteome</keyword>
<evidence type="ECO:0000256" key="1">
    <source>
        <dbReference type="SAM" id="SignalP"/>
    </source>
</evidence>
<organism evidence="3 4">
    <name type="scientific">Conidiobolus coronatus (strain ATCC 28846 / CBS 209.66 / NRRL 28638)</name>
    <name type="common">Delacroixia coronata</name>
    <dbReference type="NCBI Taxonomy" id="796925"/>
    <lineage>
        <taxon>Eukaryota</taxon>
        <taxon>Fungi</taxon>
        <taxon>Fungi incertae sedis</taxon>
        <taxon>Zoopagomycota</taxon>
        <taxon>Entomophthoromycotina</taxon>
        <taxon>Entomophthoromycetes</taxon>
        <taxon>Entomophthorales</taxon>
        <taxon>Ancylistaceae</taxon>
        <taxon>Conidiobolus</taxon>
    </lineage>
</organism>
<proteinExistence type="predicted"/>
<dbReference type="PANTHER" id="PTHR35559">
    <property type="entry name" value="CHITIN-BINDING TYPE-4 DOMAIN-CONTAINING PROTEIN"/>
    <property type="match status" value="1"/>
</dbReference>
<dbReference type="PANTHER" id="PTHR35559:SF1">
    <property type="entry name" value="CHITIN-BINDING TYPE-4 DOMAIN-CONTAINING PROTEIN"/>
    <property type="match status" value="1"/>
</dbReference>
<protein>
    <recommendedName>
        <fullName evidence="2">DUF7492 domain-containing protein</fullName>
    </recommendedName>
</protein>
<accession>A0A137P0K3</accession>
<name>A0A137P0K3_CONC2</name>
<dbReference type="InterPro" id="IPR055915">
    <property type="entry name" value="DUF7492"/>
</dbReference>
<evidence type="ECO:0000313" key="3">
    <source>
        <dbReference type="EMBL" id="KXN68603.1"/>
    </source>
</evidence>
<gene>
    <name evidence="3" type="ORF">CONCODRAFT_166418</name>
</gene>
<keyword evidence="1" id="KW-0732">Signal</keyword>
<dbReference type="EMBL" id="KQ964569">
    <property type="protein sequence ID" value="KXN68603.1"/>
    <property type="molecule type" value="Genomic_DNA"/>
</dbReference>
<sequence length="323" mass="36721">MLFNTANLLLLVGFINSHSWIDCTDRRNDGGCAGYIRNFQGHYDTASTYKILDRNPSASLCDPRTQLDYKNYPSQYPMAKVYSGQTLYIDYFENGHVNLDKLPPNNKPHPGHYGIYWTGIPINQNITNPADDPGQMVDRGDLDGATALTLANFDDGECADITYYGRKGPTPCLGSYTIPQGTQPGIYQVAWVWHFNRDQQGLGEEYVSCWDVQVIDQNIYNLEHANIKWQPYRPLGPTVVDIQRIVHIDRCEEDSTWDSNLYNCRDGSLCQKPDLICGLGQCFNPETHRCCNDDTVLPLSQECEHLANPYERIKTFTLKPYTP</sequence>
<dbReference type="Pfam" id="PF24320">
    <property type="entry name" value="DUF7492"/>
    <property type="match status" value="1"/>
</dbReference>
<dbReference type="OrthoDB" id="64281at2759"/>
<evidence type="ECO:0000259" key="2">
    <source>
        <dbReference type="Pfam" id="PF24320"/>
    </source>
</evidence>
<feature type="domain" description="DUF7492" evidence="2">
    <location>
        <begin position="16"/>
        <end position="224"/>
    </location>
</feature>
<feature type="chain" id="PRO_5007294315" description="DUF7492 domain-containing protein" evidence="1">
    <location>
        <begin position="18"/>
        <end position="323"/>
    </location>
</feature>
<feature type="signal peptide" evidence="1">
    <location>
        <begin position="1"/>
        <end position="17"/>
    </location>
</feature>
<reference evidence="3 4" key="1">
    <citation type="journal article" date="2015" name="Genome Biol. Evol.">
        <title>Phylogenomic analyses indicate that early fungi evolved digesting cell walls of algal ancestors of land plants.</title>
        <authorList>
            <person name="Chang Y."/>
            <person name="Wang S."/>
            <person name="Sekimoto S."/>
            <person name="Aerts A.L."/>
            <person name="Choi C."/>
            <person name="Clum A."/>
            <person name="LaButti K.M."/>
            <person name="Lindquist E.A."/>
            <person name="Yee Ngan C."/>
            <person name="Ohm R.A."/>
            <person name="Salamov A.A."/>
            <person name="Grigoriev I.V."/>
            <person name="Spatafora J.W."/>
            <person name="Berbee M.L."/>
        </authorList>
    </citation>
    <scope>NUCLEOTIDE SEQUENCE [LARGE SCALE GENOMIC DNA]</scope>
    <source>
        <strain evidence="3 4">NRRL 28638</strain>
    </source>
</reference>